<evidence type="ECO:0000313" key="2">
    <source>
        <dbReference type="Proteomes" id="UP000266723"/>
    </source>
</evidence>
<dbReference type="Proteomes" id="UP000266723">
    <property type="component" value="Unassembled WGS sequence"/>
</dbReference>
<sequence length="163" mass="18675">MRPYFISDLPLHGFPGKRSHRHVGALATRLKGEGRRRLTYGFKAWREAKGLDFTYDQISGQPLLKSCYQIDWAGGVNSDSIRIFNPAQLKLAIEHTFPCFFIDSRGQVPFKKGLRRAKHLQMLQRDASESSATGYYGGDSKLSFQHAARQIPWLRWFSSVPWS</sequence>
<name>A0ABQ7DXJ0_BRACR</name>
<accession>A0ABQ7DXJ0</accession>
<protein>
    <submittedName>
        <fullName evidence="1">Uncharacterized protein</fullName>
    </submittedName>
</protein>
<evidence type="ECO:0000313" key="1">
    <source>
        <dbReference type="EMBL" id="KAF3582799.1"/>
    </source>
</evidence>
<comment type="caution">
    <text evidence="1">The sequence shown here is derived from an EMBL/GenBank/DDBJ whole genome shotgun (WGS) entry which is preliminary data.</text>
</comment>
<dbReference type="EMBL" id="QGKV02000649">
    <property type="protein sequence ID" value="KAF3582799.1"/>
    <property type="molecule type" value="Genomic_DNA"/>
</dbReference>
<keyword evidence="2" id="KW-1185">Reference proteome</keyword>
<reference evidence="1 2" key="1">
    <citation type="journal article" date="2020" name="BMC Genomics">
        <title>Intraspecific diversification of the crop wild relative Brassica cretica Lam. using demographic model selection.</title>
        <authorList>
            <person name="Kioukis A."/>
            <person name="Michalopoulou V.A."/>
            <person name="Briers L."/>
            <person name="Pirintsos S."/>
            <person name="Studholme D.J."/>
            <person name="Pavlidis P."/>
            <person name="Sarris P.F."/>
        </authorList>
    </citation>
    <scope>NUCLEOTIDE SEQUENCE [LARGE SCALE GENOMIC DNA]</scope>
    <source>
        <strain evidence="2">cv. PFS-1207/04</strain>
        <tissue evidence="1">Leaf</tissue>
    </source>
</reference>
<organism evidence="1 2">
    <name type="scientific">Brassica cretica</name>
    <name type="common">Mustard</name>
    <dbReference type="NCBI Taxonomy" id="69181"/>
    <lineage>
        <taxon>Eukaryota</taxon>
        <taxon>Viridiplantae</taxon>
        <taxon>Streptophyta</taxon>
        <taxon>Embryophyta</taxon>
        <taxon>Tracheophyta</taxon>
        <taxon>Spermatophyta</taxon>
        <taxon>Magnoliopsida</taxon>
        <taxon>eudicotyledons</taxon>
        <taxon>Gunneridae</taxon>
        <taxon>Pentapetalae</taxon>
        <taxon>rosids</taxon>
        <taxon>malvids</taxon>
        <taxon>Brassicales</taxon>
        <taxon>Brassicaceae</taxon>
        <taxon>Brassiceae</taxon>
        <taxon>Brassica</taxon>
    </lineage>
</organism>
<proteinExistence type="predicted"/>
<gene>
    <name evidence="1" type="ORF">DY000_02034729</name>
</gene>